<dbReference type="EMBL" id="JAIHOM010000077">
    <property type="protein sequence ID" value="MCW6037553.1"/>
    <property type="molecule type" value="Genomic_DNA"/>
</dbReference>
<comment type="caution">
    <text evidence="2">The sequence shown here is derived from an EMBL/GenBank/DDBJ whole genome shotgun (WGS) entry which is preliminary data.</text>
</comment>
<gene>
    <name evidence="2" type="ORF">K4A83_14895</name>
</gene>
<dbReference type="InterPro" id="IPR037026">
    <property type="entry name" value="Vgr_OB-fold_dom_sf"/>
</dbReference>
<accession>A0ABT3L7R5</accession>
<keyword evidence="3" id="KW-1185">Reference proteome</keyword>
<evidence type="ECO:0000313" key="3">
    <source>
        <dbReference type="Proteomes" id="UP001526426"/>
    </source>
</evidence>
<protein>
    <submittedName>
        <fullName evidence="2">Phage baseplate assembly protein V</fullName>
    </submittedName>
</protein>
<sequence length="235" mass="26249">MMGFDLLMPPDQTARFYGVTIAVVTNIKDEDGLGRVKVKFPWLTDEDESPWARVMTPMAGDDRGFYFLPEVDDEVLVAFEHGDMAFPYILGSLWNGKDKPPEKNDDGENNKRLIKSRSGHMIILDDTEDKEQVIIQDKSGKNKIMIDCENDEMTIEVEKDLKIKAKGKISLKSSDDDLIIECNNLQIKTQQDCEIEAGANCKIKAQTKAEVEAQSGLELTCAAGVKVNNSALEVM</sequence>
<dbReference type="Pfam" id="PF04717">
    <property type="entry name" value="Phage_base_V"/>
    <property type="match status" value="1"/>
</dbReference>
<feature type="domain" description="Gp5/Type VI secretion system Vgr protein OB-fold" evidence="1">
    <location>
        <begin position="21"/>
        <end position="94"/>
    </location>
</feature>
<dbReference type="SUPFAM" id="SSF69255">
    <property type="entry name" value="gp5 N-terminal domain-like"/>
    <property type="match status" value="1"/>
</dbReference>
<dbReference type="InterPro" id="IPR006531">
    <property type="entry name" value="Gp5/Vgr_OB"/>
</dbReference>
<dbReference type="Gene3D" id="2.40.50.230">
    <property type="entry name" value="Gp5 N-terminal domain"/>
    <property type="match status" value="1"/>
</dbReference>
<evidence type="ECO:0000259" key="1">
    <source>
        <dbReference type="Pfam" id="PF04717"/>
    </source>
</evidence>
<name>A0ABT3L7R5_9CYAN</name>
<dbReference type="SUPFAM" id="SSF69349">
    <property type="entry name" value="Phage fibre proteins"/>
    <property type="match status" value="1"/>
</dbReference>
<reference evidence="2 3" key="1">
    <citation type="submission" date="2021-08" db="EMBL/GenBank/DDBJ databases">
        <title>Draft genome sequence of Spirulina subsalsa with high tolerance to salinity and hype-accumulation of phycocyanin.</title>
        <authorList>
            <person name="Pei H."/>
            <person name="Jiang L."/>
        </authorList>
    </citation>
    <scope>NUCLEOTIDE SEQUENCE [LARGE SCALE GENOMIC DNA]</scope>
    <source>
        <strain evidence="2 3">FACHB-351</strain>
    </source>
</reference>
<dbReference type="RefSeq" id="WP_265265412.1">
    <property type="nucleotide sequence ID" value="NZ_JAIHOM010000077.1"/>
</dbReference>
<organism evidence="2 3">
    <name type="scientific">Spirulina subsalsa FACHB-351</name>
    <dbReference type="NCBI Taxonomy" id="234711"/>
    <lineage>
        <taxon>Bacteria</taxon>
        <taxon>Bacillati</taxon>
        <taxon>Cyanobacteriota</taxon>
        <taxon>Cyanophyceae</taxon>
        <taxon>Spirulinales</taxon>
        <taxon>Spirulinaceae</taxon>
        <taxon>Spirulina</taxon>
    </lineage>
</organism>
<dbReference type="Proteomes" id="UP001526426">
    <property type="component" value="Unassembled WGS sequence"/>
</dbReference>
<proteinExistence type="predicted"/>
<evidence type="ECO:0000313" key="2">
    <source>
        <dbReference type="EMBL" id="MCW6037553.1"/>
    </source>
</evidence>